<accession>A0A4R8ZYB0</accession>
<sequence length="159" mass="17356">MTEQQTGVNPQEPPRSPSRSIGIGRLLIAVYGVLALAATGRSFVQIVSRFDEAPLAYSLSALAAVVYVLATIALTAPSARWYRVAWITIGFEMLGVLVVGTLSLVDPALFQHATVWSVFGSGYLFIPLVLPVLGMWWLYTHRPDTHRPATHRPAARRAS</sequence>
<evidence type="ECO:0000313" key="3">
    <source>
        <dbReference type="Proteomes" id="UP000297447"/>
    </source>
</evidence>
<keyword evidence="1" id="KW-0812">Transmembrane</keyword>
<feature type="transmembrane region" description="Helical" evidence="1">
    <location>
        <begin position="23"/>
        <end position="43"/>
    </location>
</feature>
<name>A0A4R8ZYB0_9MICO</name>
<feature type="transmembrane region" description="Helical" evidence="1">
    <location>
        <begin position="55"/>
        <end position="77"/>
    </location>
</feature>
<proteinExistence type="predicted"/>
<dbReference type="EMBL" id="SOHE01000053">
    <property type="protein sequence ID" value="TFD48850.1"/>
    <property type="molecule type" value="Genomic_DNA"/>
</dbReference>
<reference evidence="2 3" key="1">
    <citation type="submission" date="2019-03" db="EMBL/GenBank/DDBJ databases">
        <title>Genomics of glacier-inhabiting Cryobacterium strains.</title>
        <authorList>
            <person name="Liu Q."/>
            <person name="Xin Y.-H."/>
        </authorList>
    </citation>
    <scope>NUCLEOTIDE SEQUENCE [LARGE SCALE GENOMIC DNA]</scope>
    <source>
        <strain evidence="2 3">Hh14</strain>
    </source>
</reference>
<comment type="caution">
    <text evidence="2">The sequence shown here is derived from an EMBL/GenBank/DDBJ whole genome shotgun (WGS) entry which is preliminary data.</text>
</comment>
<feature type="transmembrane region" description="Helical" evidence="1">
    <location>
        <begin position="116"/>
        <end position="139"/>
    </location>
</feature>
<evidence type="ECO:0008006" key="4">
    <source>
        <dbReference type="Google" id="ProtNLM"/>
    </source>
</evidence>
<keyword evidence="3" id="KW-1185">Reference proteome</keyword>
<dbReference type="AlphaFoldDB" id="A0A4R8ZYB0"/>
<dbReference type="OrthoDB" id="25997at2"/>
<organism evidence="2 3">
    <name type="scientific">Cryobacterium frigoriphilum</name>
    <dbReference type="NCBI Taxonomy" id="1259150"/>
    <lineage>
        <taxon>Bacteria</taxon>
        <taxon>Bacillati</taxon>
        <taxon>Actinomycetota</taxon>
        <taxon>Actinomycetes</taxon>
        <taxon>Micrococcales</taxon>
        <taxon>Microbacteriaceae</taxon>
        <taxon>Cryobacterium</taxon>
    </lineage>
</organism>
<protein>
    <recommendedName>
        <fullName evidence="4">DNA uptake lipoprotein</fullName>
    </recommendedName>
</protein>
<keyword evidence="1" id="KW-0472">Membrane</keyword>
<feature type="transmembrane region" description="Helical" evidence="1">
    <location>
        <begin position="84"/>
        <end position="104"/>
    </location>
</feature>
<gene>
    <name evidence="2" type="ORF">E3T55_12400</name>
</gene>
<keyword evidence="1" id="KW-1133">Transmembrane helix</keyword>
<evidence type="ECO:0000313" key="2">
    <source>
        <dbReference type="EMBL" id="TFD48850.1"/>
    </source>
</evidence>
<dbReference type="Proteomes" id="UP000297447">
    <property type="component" value="Unassembled WGS sequence"/>
</dbReference>
<dbReference type="RefSeq" id="WP_134519876.1">
    <property type="nucleotide sequence ID" value="NZ_SOHE01000053.1"/>
</dbReference>
<evidence type="ECO:0000256" key="1">
    <source>
        <dbReference type="SAM" id="Phobius"/>
    </source>
</evidence>